<dbReference type="Proteomes" id="UP000014411">
    <property type="component" value="Unassembled WGS sequence"/>
</dbReference>
<keyword evidence="2" id="KW-1185">Reference proteome</keyword>
<dbReference type="AlphaFoldDB" id="S3IAB2"/>
<proteinExistence type="predicted"/>
<dbReference type="STRING" id="990285.RGCCGE502_21560"/>
<accession>S3IAB2</accession>
<gene>
    <name evidence="1" type="ORF">RGCCGE502_21560</name>
</gene>
<dbReference type="HOGENOM" id="CLU_2755081_0_0_5"/>
<sequence>MAAASAWGCRRNIRIPIGYEESVIVALATAASLAAATLRRDRPGAAWSHQHNDFADSSLFGNFNRLEQVG</sequence>
<protein>
    <submittedName>
        <fullName evidence="1">Uncharacterized protein</fullName>
    </submittedName>
</protein>
<evidence type="ECO:0000313" key="1">
    <source>
        <dbReference type="EMBL" id="EPE96208.1"/>
    </source>
</evidence>
<comment type="caution">
    <text evidence="1">The sequence shown here is derived from an EMBL/GenBank/DDBJ whole genome shotgun (WGS) entry which is preliminary data.</text>
</comment>
<reference evidence="1 2" key="1">
    <citation type="journal article" date="2012" name="J. Bacteriol.">
        <title>Genome sequence of Rhizobium grahamii CCGE502, a broad-host-range symbiont with low nodulation competitiveness in Phaseolus vulgaris.</title>
        <authorList>
            <person name="Althabegoiti M.J."/>
            <person name="Lozano L."/>
            <person name="Torres-Tejerizo G."/>
            <person name="Ormeno-Orrillo E."/>
            <person name="Rogel M.A."/>
            <person name="Gonzalez V."/>
            <person name="Martinez-Romero E."/>
        </authorList>
    </citation>
    <scope>NUCLEOTIDE SEQUENCE [LARGE SCALE GENOMIC DNA]</scope>
    <source>
        <strain evidence="1 2">CCGE 502</strain>
    </source>
</reference>
<name>S3IAB2_9HYPH</name>
<organism evidence="1 2">
    <name type="scientific">Rhizobium grahamii CCGE 502</name>
    <dbReference type="NCBI Taxonomy" id="990285"/>
    <lineage>
        <taxon>Bacteria</taxon>
        <taxon>Pseudomonadati</taxon>
        <taxon>Pseudomonadota</taxon>
        <taxon>Alphaproteobacteria</taxon>
        <taxon>Hyphomicrobiales</taxon>
        <taxon>Rhizobiaceae</taxon>
        <taxon>Rhizobium/Agrobacterium group</taxon>
        <taxon>Rhizobium</taxon>
    </lineage>
</organism>
<dbReference type="EMBL" id="AEYE02000027">
    <property type="protein sequence ID" value="EPE96208.1"/>
    <property type="molecule type" value="Genomic_DNA"/>
</dbReference>
<evidence type="ECO:0000313" key="2">
    <source>
        <dbReference type="Proteomes" id="UP000014411"/>
    </source>
</evidence>